<reference evidence="3 4" key="1">
    <citation type="submission" date="2016-08" db="EMBL/GenBank/DDBJ databases">
        <title>Characterization and recognition of Brachyspira hampsonii sp. nov., a novel intestinal spirochete that is pathogenic to pigs.</title>
        <authorList>
            <person name="Mirajkar N."/>
            <person name="La T."/>
            <person name="Phillips N."/>
            <person name="Hampson D."/>
            <person name="Gebhart C."/>
        </authorList>
    </citation>
    <scope>NUCLEOTIDE SEQUENCE [LARGE SCALE GENOMIC DNA]</scope>
    <source>
        <strain evidence="3 4">P280/1</strain>
    </source>
</reference>
<dbReference type="Pfam" id="PF00403">
    <property type="entry name" value="HMA"/>
    <property type="match status" value="1"/>
</dbReference>
<organism evidence="3 4">
    <name type="scientific">Brachyspira hampsonii</name>
    <dbReference type="NCBI Taxonomy" id="1287055"/>
    <lineage>
        <taxon>Bacteria</taxon>
        <taxon>Pseudomonadati</taxon>
        <taxon>Spirochaetota</taxon>
        <taxon>Spirochaetia</taxon>
        <taxon>Brachyspirales</taxon>
        <taxon>Brachyspiraceae</taxon>
        <taxon>Brachyspira</taxon>
    </lineage>
</organism>
<dbReference type="GO" id="GO:0046872">
    <property type="term" value="F:metal ion binding"/>
    <property type="evidence" value="ECO:0007669"/>
    <property type="project" value="UniProtKB-KW"/>
</dbReference>
<dbReference type="Proteomes" id="UP000095247">
    <property type="component" value="Unassembled WGS sequence"/>
</dbReference>
<dbReference type="FunFam" id="3.30.70.100:FF:000001">
    <property type="entry name" value="ATPase copper transporting beta"/>
    <property type="match status" value="1"/>
</dbReference>
<dbReference type="SUPFAM" id="SSF55008">
    <property type="entry name" value="HMA, heavy metal-associated domain"/>
    <property type="match status" value="1"/>
</dbReference>
<dbReference type="InterPro" id="IPR017969">
    <property type="entry name" value="Heavy-metal-associated_CS"/>
</dbReference>
<keyword evidence="1" id="KW-0479">Metal-binding</keyword>
<evidence type="ECO:0000313" key="3">
    <source>
        <dbReference type="EMBL" id="OEJ16121.1"/>
    </source>
</evidence>
<dbReference type="PANTHER" id="PTHR46594">
    <property type="entry name" value="P-TYPE CATION-TRANSPORTING ATPASE"/>
    <property type="match status" value="1"/>
</dbReference>
<comment type="caution">
    <text evidence="3">The sequence shown here is derived from an EMBL/GenBank/DDBJ whole genome shotgun (WGS) entry which is preliminary data.</text>
</comment>
<accession>A0A1E5NP48</accession>
<feature type="domain" description="HMA" evidence="2">
    <location>
        <begin position="2"/>
        <end position="68"/>
    </location>
</feature>
<name>A0A1E5NP48_9SPIR</name>
<evidence type="ECO:0000313" key="4">
    <source>
        <dbReference type="Proteomes" id="UP000095247"/>
    </source>
</evidence>
<dbReference type="AlphaFoldDB" id="A0A1E5NP48"/>
<gene>
    <name evidence="3" type="ORF">BFL38_11800</name>
</gene>
<protein>
    <submittedName>
        <fullName evidence="3">Copper resistance protein CopZ</fullName>
    </submittedName>
</protein>
<evidence type="ECO:0000256" key="1">
    <source>
        <dbReference type="ARBA" id="ARBA00022723"/>
    </source>
</evidence>
<dbReference type="EMBL" id="MDCO01000001">
    <property type="protein sequence ID" value="OEJ16121.1"/>
    <property type="molecule type" value="Genomic_DNA"/>
</dbReference>
<dbReference type="PROSITE" id="PS50846">
    <property type="entry name" value="HMA_2"/>
    <property type="match status" value="1"/>
</dbReference>
<dbReference type="PANTHER" id="PTHR46594:SF4">
    <property type="entry name" value="P-TYPE CATION-TRANSPORTING ATPASE"/>
    <property type="match status" value="1"/>
</dbReference>
<dbReference type="CDD" id="cd00371">
    <property type="entry name" value="HMA"/>
    <property type="match status" value="1"/>
</dbReference>
<proteinExistence type="predicted"/>
<dbReference type="InterPro" id="IPR036163">
    <property type="entry name" value="HMA_dom_sf"/>
</dbReference>
<dbReference type="RefSeq" id="WP_008726163.1">
    <property type="nucleotide sequence ID" value="NZ_LZOG01000129.1"/>
</dbReference>
<dbReference type="GeneID" id="66489009"/>
<dbReference type="PROSITE" id="PS01047">
    <property type="entry name" value="HMA_1"/>
    <property type="match status" value="1"/>
</dbReference>
<dbReference type="Gene3D" id="3.30.70.100">
    <property type="match status" value="1"/>
</dbReference>
<evidence type="ECO:0000259" key="2">
    <source>
        <dbReference type="PROSITE" id="PS50846"/>
    </source>
</evidence>
<sequence length="69" mass="7587">MKNITIKIKGMGCQNCVKAVTEELSALDGISKVNVSLENACAEVEYDESKVGTDKMFEAIKELEYEPSL</sequence>
<dbReference type="InterPro" id="IPR006121">
    <property type="entry name" value="HMA_dom"/>
</dbReference>